<dbReference type="GO" id="GO:0032259">
    <property type="term" value="P:methylation"/>
    <property type="evidence" value="ECO:0007669"/>
    <property type="project" value="UniProtKB-KW"/>
</dbReference>
<dbReference type="GO" id="GO:0102130">
    <property type="term" value="F:malonyl-CoA methyltransferase activity"/>
    <property type="evidence" value="ECO:0007669"/>
    <property type="project" value="UniProtKB-EC"/>
</dbReference>
<evidence type="ECO:0000256" key="8">
    <source>
        <dbReference type="HAMAP-Rule" id="MF_00835"/>
    </source>
</evidence>
<evidence type="ECO:0000256" key="5">
    <source>
        <dbReference type="ARBA" id="ARBA00022679"/>
    </source>
</evidence>
<dbReference type="GO" id="GO:0009102">
    <property type="term" value="P:biotin biosynthetic process"/>
    <property type="evidence" value="ECO:0007669"/>
    <property type="project" value="UniProtKB-UniRule"/>
</dbReference>
<dbReference type="PANTHER" id="PTHR13090">
    <property type="entry name" value="ARGININE-HYDROXYLASE NDUFAF5, MITOCHONDRIAL"/>
    <property type="match status" value="1"/>
</dbReference>
<dbReference type="InterPro" id="IPR011814">
    <property type="entry name" value="BioC"/>
</dbReference>
<comment type="similarity">
    <text evidence="8">Belongs to the methyltransferase superfamily.</text>
</comment>
<comment type="catalytic activity">
    <reaction evidence="1 8">
        <text>malonyl-[ACP] + S-adenosyl-L-methionine = malonyl-[ACP] methyl ester + S-adenosyl-L-homocysteine</text>
        <dbReference type="Rhea" id="RHEA:17105"/>
        <dbReference type="Rhea" id="RHEA-COMP:9623"/>
        <dbReference type="Rhea" id="RHEA-COMP:9954"/>
        <dbReference type="ChEBI" id="CHEBI:57856"/>
        <dbReference type="ChEBI" id="CHEBI:59789"/>
        <dbReference type="ChEBI" id="CHEBI:78449"/>
        <dbReference type="ChEBI" id="CHEBI:78845"/>
        <dbReference type="EC" id="2.1.1.197"/>
    </reaction>
</comment>
<evidence type="ECO:0000256" key="7">
    <source>
        <dbReference type="ARBA" id="ARBA00022756"/>
    </source>
</evidence>
<evidence type="ECO:0000256" key="6">
    <source>
        <dbReference type="ARBA" id="ARBA00022691"/>
    </source>
</evidence>
<comment type="function">
    <text evidence="8">Converts the free carboxyl group of a malonyl-thioester to its methyl ester by transfer of a methyl group from S-adenosyl-L-methionine (SAM). It allows to synthesize pimeloyl-ACP via the fatty acid synthetic pathway.</text>
</comment>
<dbReference type="Proteomes" id="UP000184436">
    <property type="component" value="Unassembled WGS sequence"/>
</dbReference>
<keyword evidence="7 8" id="KW-0093">Biotin biosynthesis</keyword>
<sequence length="265" mass="30531">MNKSLIAERFSKAITTYSEEANVQRQIANKMIHLLQEHLSAPCPNVIEFGCGTGIYSRMLLQSLRPKSLVLNDLCEEMKYCCEDLLKEHQVAFLPGDAENIFFPNSSSLITSCSALQWFESLEKFFQRCNNLLNEDGFFAFSTFGKDNMKEVRELTGNGLPYRSRKELEAALSPHFDILYSEEEIIPLRFENPMKVLYHLKQTGVTGLSTPASLPTEQDHKAKVHPWTRRDLYRFCERYTQVFSQGSTVPLTYHPIYIIAKKKRV</sequence>
<dbReference type="UniPathway" id="UPA00078"/>
<reference evidence="10 11" key="1">
    <citation type="submission" date="2016-11" db="EMBL/GenBank/DDBJ databases">
        <authorList>
            <person name="Jaros S."/>
            <person name="Januszkiewicz K."/>
            <person name="Wedrychowicz H."/>
        </authorList>
    </citation>
    <scope>NUCLEOTIDE SEQUENCE [LARGE SCALE GENOMIC DNA]</scope>
    <source>
        <strain evidence="10 11">DSM 26883</strain>
    </source>
</reference>
<dbReference type="OrthoDB" id="9760689at2"/>
<dbReference type="InterPro" id="IPR050602">
    <property type="entry name" value="Malonyl-ACP_OMT"/>
</dbReference>
<evidence type="ECO:0000259" key="9">
    <source>
        <dbReference type="Pfam" id="PF08241"/>
    </source>
</evidence>
<dbReference type="HAMAP" id="MF_00835">
    <property type="entry name" value="BioC"/>
    <property type="match status" value="1"/>
</dbReference>
<dbReference type="EMBL" id="FQVD01000009">
    <property type="protein sequence ID" value="SHE99206.1"/>
    <property type="molecule type" value="Genomic_DNA"/>
</dbReference>
<dbReference type="InterPro" id="IPR029063">
    <property type="entry name" value="SAM-dependent_MTases_sf"/>
</dbReference>
<evidence type="ECO:0000256" key="1">
    <source>
        <dbReference type="ARBA" id="ARBA00000852"/>
    </source>
</evidence>
<dbReference type="RefSeq" id="WP_025074433.1">
    <property type="nucleotide sequence ID" value="NZ_FQVD01000009.1"/>
</dbReference>
<protein>
    <recommendedName>
        <fullName evidence="3 8">Malonyl-[acyl-carrier protein] O-methyltransferase</fullName>
        <shortName evidence="8">Malonyl-ACP O-methyltransferase</shortName>
        <ecNumber evidence="3 8">2.1.1.197</ecNumber>
    </recommendedName>
    <alternativeName>
        <fullName evidence="8">Biotin synthesis protein BioC</fullName>
    </alternativeName>
</protein>
<dbReference type="Gene3D" id="3.40.50.150">
    <property type="entry name" value="Vaccinia Virus protein VP39"/>
    <property type="match status" value="1"/>
</dbReference>
<keyword evidence="6 8" id="KW-0949">S-adenosyl-L-methionine</keyword>
<dbReference type="InterPro" id="IPR013216">
    <property type="entry name" value="Methyltransf_11"/>
</dbReference>
<dbReference type="GO" id="GO:0010340">
    <property type="term" value="F:carboxyl-O-methyltransferase activity"/>
    <property type="evidence" value="ECO:0007669"/>
    <property type="project" value="UniProtKB-UniRule"/>
</dbReference>
<keyword evidence="4 8" id="KW-0489">Methyltransferase</keyword>
<dbReference type="GO" id="GO:0008757">
    <property type="term" value="F:S-adenosylmethionine-dependent methyltransferase activity"/>
    <property type="evidence" value="ECO:0007669"/>
    <property type="project" value="InterPro"/>
</dbReference>
<evidence type="ECO:0000256" key="4">
    <source>
        <dbReference type="ARBA" id="ARBA00022603"/>
    </source>
</evidence>
<keyword evidence="11" id="KW-1185">Reference proteome</keyword>
<keyword evidence="5 8" id="KW-0808">Transferase</keyword>
<dbReference type="EC" id="2.1.1.197" evidence="3 8"/>
<dbReference type="STRING" id="871325.SAMN05444349_10971"/>
<evidence type="ECO:0000313" key="10">
    <source>
        <dbReference type="EMBL" id="SHE99206.1"/>
    </source>
</evidence>
<evidence type="ECO:0000313" key="11">
    <source>
        <dbReference type="Proteomes" id="UP000184436"/>
    </source>
</evidence>
<dbReference type="PANTHER" id="PTHR13090:SF1">
    <property type="entry name" value="ARGININE-HYDROXYLASE NDUFAF5, MITOCHONDRIAL"/>
    <property type="match status" value="1"/>
</dbReference>
<organism evidence="10 11">
    <name type="scientific">Bacteroides faecichinchillae</name>
    <dbReference type="NCBI Taxonomy" id="871325"/>
    <lineage>
        <taxon>Bacteria</taxon>
        <taxon>Pseudomonadati</taxon>
        <taxon>Bacteroidota</taxon>
        <taxon>Bacteroidia</taxon>
        <taxon>Bacteroidales</taxon>
        <taxon>Bacteroidaceae</taxon>
        <taxon>Bacteroides</taxon>
    </lineage>
</organism>
<dbReference type="NCBIfam" id="TIGR02072">
    <property type="entry name" value="BioC"/>
    <property type="match status" value="1"/>
</dbReference>
<name>A0A1M4Y0U1_9BACE</name>
<gene>
    <name evidence="8" type="primary">bioC</name>
    <name evidence="10" type="ORF">SAMN05444349_10971</name>
</gene>
<evidence type="ECO:0000256" key="2">
    <source>
        <dbReference type="ARBA" id="ARBA00004746"/>
    </source>
</evidence>
<dbReference type="AlphaFoldDB" id="A0A1M4Y0U1"/>
<dbReference type="SUPFAM" id="SSF53335">
    <property type="entry name" value="S-adenosyl-L-methionine-dependent methyltransferases"/>
    <property type="match status" value="1"/>
</dbReference>
<dbReference type="Pfam" id="PF08241">
    <property type="entry name" value="Methyltransf_11"/>
    <property type="match status" value="1"/>
</dbReference>
<dbReference type="CDD" id="cd02440">
    <property type="entry name" value="AdoMet_MTases"/>
    <property type="match status" value="1"/>
</dbReference>
<comment type="pathway">
    <text evidence="2 8">Cofactor biosynthesis; biotin biosynthesis.</text>
</comment>
<evidence type="ECO:0000256" key="3">
    <source>
        <dbReference type="ARBA" id="ARBA00012327"/>
    </source>
</evidence>
<feature type="domain" description="Methyltransferase type 11" evidence="9">
    <location>
        <begin position="48"/>
        <end position="141"/>
    </location>
</feature>
<accession>A0A1M4Y0U1</accession>
<proteinExistence type="inferred from homology"/>